<protein>
    <recommendedName>
        <fullName evidence="2">Thymidylate synthase/dCMP hydroxymethylase domain-containing protein</fullName>
    </recommendedName>
</protein>
<feature type="domain" description="Thymidylate synthase/dCMP hydroxymethylase" evidence="2">
    <location>
        <begin position="84"/>
        <end position="235"/>
    </location>
</feature>
<dbReference type="AlphaFoldDB" id="A0A2J0LL97"/>
<sequence>MQIPVLLIEADTLPEAWEKSVVAVWQKGIPIQTEYDKPGDAASKDCTMVMVVKDPMKEPRIHRAFPGGLEDLEVYRQEVVDGVHDHWINPEEGKWTYTYHKRFFAFEASGKVVDQVNYIVDKLAATPHSRRAQAITWNPAEDCFTDDPPCLQRLWCRVVDDSSGGWVLNMNTHWRSRDAYKAAFMNIFALTDLQRSIAERISAIAKRPVSIGRYVDITDSFHIYGSYHNEFQNFLNLISKREFKDRTWTSDFAKAFFEDAKNKLLSENR</sequence>
<proteinExistence type="predicted"/>
<dbReference type="GO" id="GO:0016740">
    <property type="term" value="F:transferase activity"/>
    <property type="evidence" value="ECO:0007669"/>
    <property type="project" value="UniProtKB-KW"/>
</dbReference>
<organism evidence="3 4">
    <name type="scientific">Candidatus Taenaricola geysiri</name>
    <dbReference type="NCBI Taxonomy" id="1974752"/>
    <lineage>
        <taxon>Bacteria</taxon>
        <taxon>Pseudomonadati</taxon>
        <taxon>Candidatus Omnitrophota</taxon>
        <taxon>Candidatus Taenaricola</taxon>
    </lineage>
</organism>
<dbReference type="SUPFAM" id="SSF55831">
    <property type="entry name" value="Thymidylate synthase/dCMP hydroxymethylase"/>
    <property type="match status" value="1"/>
</dbReference>
<dbReference type="InterPro" id="IPR036926">
    <property type="entry name" value="Thymidate_synth/dCMP_Mease_sf"/>
</dbReference>
<dbReference type="EMBL" id="PFGP01000027">
    <property type="protein sequence ID" value="PIW66830.1"/>
    <property type="molecule type" value="Genomic_DNA"/>
</dbReference>
<reference evidence="3 4" key="1">
    <citation type="submission" date="2017-09" db="EMBL/GenBank/DDBJ databases">
        <title>Depth-based differentiation of microbial function through sediment-hosted aquifers and enrichment of novel symbionts in the deep terrestrial subsurface.</title>
        <authorList>
            <person name="Probst A.J."/>
            <person name="Ladd B."/>
            <person name="Jarett J.K."/>
            <person name="Geller-Mcgrath D.E."/>
            <person name="Sieber C.M."/>
            <person name="Emerson J.B."/>
            <person name="Anantharaman K."/>
            <person name="Thomas B.C."/>
            <person name="Malmstrom R."/>
            <person name="Stieglmeier M."/>
            <person name="Klingl A."/>
            <person name="Woyke T."/>
            <person name="Ryan C.M."/>
            <person name="Banfield J.F."/>
        </authorList>
    </citation>
    <scope>NUCLEOTIDE SEQUENCE [LARGE SCALE GENOMIC DNA]</scope>
    <source>
        <strain evidence="3">CG12_big_fil_rev_8_21_14_0_65_43_15</strain>
    </source>
</reference>
<keyword evidence="1" id="KW-0808">Transferase</keyword>
<accession>A0A2J0LL97</accession>
<evidence type="ECO:0000259" key="2">
    <source>
        <dbReference type="Pfam" id="PF00303"/>
    </source>
</evidence>
<evidence type="ECO:0000313" key="4">
    <source>
        <dbReference type="Proteomes" id="UP000231267"/>
    </source>
</evidence>
<name>A0A2J0LL97_9BACT</name>
<dbReference type="InterPro" id="IPR023451">
    <property type="entry name" value="Thymidate_synth/dCMP_Mease_dom"/>
</dbReference>
<evidence type="ECO:0000313" key="3">
    <source>
        <dbReference type="EMBL" id="PIW66830.1"/>
    </source>
</evidence>
<evidence type="ECO:0000256" key="1">
    <source>
        <dbReference type="ARBA" id="ARBA00022679"/>
    </source>
</evidence>
<gene>
    <name evidence="3" type="ORF">COW11_01335</name>
</gene>
<dbReference type="Pfam" id="PF00303">
    <property type="entry name" value="Thymidylat_synt"/>
    <property type="match status" value="1"/>
</dbReference>
<comment type="caution">
    <text evidence="3">The sequence shown here is derived from an EMBL/GenBank/DDBJ whole genome shotgun (WGS) entry which is preliminary data.</text>
</comment>
<dbReference type="Gene3D" id="3.30.572.10">
    <property type="entry name" value="Thymidylate synthase/dCMP hydroxymethylase domain"/>
    <property type="match status" value="1"/>
</dbReference>
<dbReference type="Proteomes" id="UP000231267">
    <property type="component" value="Unassembled WGS sequence"/>
</dbReference>